<comment type="subunit">
    <text evidence="3">Homodimer.</text>
</comment>
<dbReference type="PROSITE" id="PS00076">
    <property type="entry name" value="PYRIDINE_REDOX_1"/>
    <property type="match status" value="1"/>
</dbReference>
<evidence type="ECO:0000259" key="19">
    <source>
        <dbReference type="Pfam" id="PF07992"/>
    </source>
</evidence>
<evidence type="ECO:0000256" key="12">
    <source>
        <dbReference type="ARBA" id="ARBA00023002"/>
    </source>
</evidence>
<reference evidence="20 21" key="1">
    <citation type="submission" date="2024-05" db="EMBL/GenBank/DDBJ databases">
        <authorList>
            <person name="Yi C."/>
        </authorList>
    </citation>
    <scope>NUCLEOTIDE SEQUENCE [LARGE SCALE GENOMIC DNA]</scope>
    <source>
        <strain evidence="20 21">XS13</strain>
    </source>
</reference>
<evidence type="ECO:0000256" key="2">
    <source>
        <dbReference type="ARBA" id="ARBA00007532"/>
    </source>
</evidence>
<dbReference type="NCBIfam" id="TIGR02053">
    <property type="entry name" value="MerA"/>
    <property type="match status" value="1"/>
</dbReference>
<dbReference type="InterPro" id="IPR012999">
    <property type="entry name" value="Pyr_OxRdtase_I_AS"/>
</dbReference>
<dbReference type="InterPro" id="IPR021179">
    <property type="entry name" value="Mercury_reductase_MerA"/>
</dbReference>
<dbReference type="Gene3D" id="3.30.390.30">
    <property type="match status" value="1"/>
</dbReference>
<proteinExistence type="inferred from homology"/>
<name>A0ABV0IMD6_9MICC</name>
<dbReference type="PANTHER" id="PTHR43014:SF2">
    <property type="entry name" value="MERCURIC REDUCTASE"/>
    <property type="match status" value="1"/>
</dbReference>
<keyword evidence="6" id="KW-0475">Mercuric resistance</keyword>
<sequence>MVAEYDFDLAVVGSGGAAMAAAITARQSGKTVVLIERAVLGGTCVNVGCIPSKTLLAAAGKRHAALNNPFPGAPTSAGTTDLQSLVTQKDELIEHLRGAKYADVAAAYGFEIRAGEASFIDDETVAVDGVPLSARSFVIATGAGTALPEMAGLDEVEHLTSTSAMEQTSLPESLIVIGGGYVGLEQAQLFANLGSKVTIIGRIVPAAEPEIASVLRASFIDAGTTVVEEHAVSVSAVNGGVTVGTSSGVVLTAEKLLIATGRTARTDGLNLDAAGVATDERGFITVDDRQRTSNPRVFAAGDVTGGPQYVYVAAAAGKAAAHNALQDLPENAPTQVDYTGLPAVIFTHPQLATAGLTEAEAIAGGYQCECRVLGFEDLPRALVNHDTNGAIKMVADAGTGRILGLSAAGDGVGEIMLAATYAIRAGMTTRQITDTWAPYLTVSESLRLVAGLFHNEMPTSCCA</sequence>
<protein>
    <recommendedName>
        <fullName evidence="5">Mercuric reductase</fullName>
        <ecNumber evidence="4">1.16.1.1</ecNumber>
    </recommendedName>
    <alternativeName>
        <fullName evidence="15">Hg(II) reductase</fullName>
    </alternativeName>
</protein>
<dbReference type="Proteomes" id="UP001484097">
    <property type="component" value="Unassembled WGS sequence"/>
</dbReference>
<comment type="catalytic activity">
    <reaction evidence="16">
        <text>Hg + NADP(+) + H(+) = Hg(2+) + NADPH</text>
        <dbReference type="Rhea" id="RHEA:23856"/>
        <dbReference type="ChEBI" id="CHEBI:15378"/>
        <dbReference type="ChEBI" id="CHEBI:16170"/>
        <dbReference type="ChEBI" id="CHEBI:16793"/>
        <dbReference type="ChEBI" id="CHEBI:57783"/>
        <dbReference type="ChEBI" id="CHEBI:58349"/>
        <dbReference type="EC" id="1.16.1.1"/>
    </reaction>
</comment>
<evidence type="ECO:0000256" key="6">
    <source>
        <dbReference type="ARBA" id="ARBA00022466"/>
    </source>
</evidence>
<dbReference type="Pfam" id="PF07992">
    <property type="entry name" value="Pyr_redox_2"/>
    <property type="match status" value="1"/>
</dbReference>
<comment type="caution">
    <text evidence="20">The sequence shown here is derived from an EMBL/GenBank/DDBJ whole genome shotgun (WGS) entry which is preliminary data.</text>
</comment>
<evidence type="ECO:0000259" key="18">
    <source>
        <dbReference type="Pfam" id="PF02852"/>
    </source>
</evidence>
<keyword evidence="9 17" id="KW-0274">FAD</keyword>
<evidence type="ECO:0000256" key="5">
    <source>
        <dbReference type="ARBA" id="ARBA00014791"/>
    </source>
</evidence>
<keyword evidence="11" id="KW-0476">Mercury</keyword>
<dbReference type="RefSeq" id="WP_347922240.1">
    <property type="nucleotide sequence ID" value="NZ_JBDXMX010000016.1"/>
</dbReference>
<dbReference type="PRINTS" id="PR00368">
    <property type="entry name" value="FADPNR"/>
</dbReference>
<evidence type="ECO:0000256" key="15">
    <source>
        <dbReference type="ARBA" id="ARBA00031725"/>
    </source>
</evidence>
<keyword evidence="21" id="KW-1185">Reference proteome</keyword>
<evidence type="ECO:0000256" key="13">
    <source>
        <dbReference type="ARBA" id="ARBA00023157"/>
    </source>
</evidence>
<dbReference type="InterPro" id="IPR036188">
    <property type="entry name" value="FAD/NAD-bd_sf"/>
</dbReference>
<dbReference type="SUPFAM" id="SSF51905">
    <property type="entry name" value="FAD/NAD(P)-binding domain"/>
    <property type="match status" value="1"/>
</dbReference>
<evidence type="ECO:0000256" key="9">
    <source>
        <dbReference type="ARBA" id="ARBA00022827"/>
    </source>
</evidence>
<dbReference type="PRINTS" id="PR00411">
    <property type="entry name" value="PNDRDTASEI"/>
</dbReference>
<keyword evidence="12 17" id="KW-0560">Oxidoreductase</keyword>
<evidence type="ECO:0000256" key="8">
    <source>
        <dbReference type="ARBA" id="ARBA00022723"/>
    </source>
</evidence>
<keyword evidence="13" id="KW-1015">Disulfide bond</keyword>
<evidence type="ECO:0000256" key="16">
    <source>
        <dbReference type="ARBA" id="ARBA00048984"/>
    </source>
</evidence>
<evidence type="ECO:0000256" key="3">
    <source>
        <dbReference type="ARBA" id="ARBA00011738"/>
    </source>
</evidence>
<evidence type="ECO:0000256" key="10">
    <source>
        <dbReference type="ARBA" id="ARBA00022857"/>
    </source>
</evidence>
<dbReference type="InterPro" id="IPR023753">
    <property type="entry name" value="FAD/NAD-binding_dom"/>
</dbReference>
<evidence type="ECO:0000256" key="11">
    <source>
        <dbReference type="ARBA" id="ARBA00022914"/>
    </source>
</evidence>
<keyword evidence="7 17" id="KW-0285">Flavoprotein</keyword>
<evidence type="ECO:0000256" key="7">
    <source>
        <dbReference type="ARBA" id="ARBA00022630"/>
    </source>
</evidence>
<dbReference type="InterPro" id="IPR016156">
    <property type="entry name" value="FAD/NAD-linked_Rdtase_dimer_sf"/>
</dbReference>
<dbReference type="InterPro" id="IPR004099">
    <property type="entry name" value="Pyr_nucl-diS_OxRdtase_dimer"/>
</dbReference>
<evidence type="ECO:0000256" key="17">
    <source>
        <dbReference type="RuleBase" id="RU003691"/>
    </source>
</evidence>
<keyword evidence="14 17" id="KW-0676">Redox-active center</keyword>
<keyword evidence="8" id="KW-0479">Metal-binding</keyword>
<evidence type="ECO:0000313" key="20">
    <source>
        <dbReference type="EMBL" id="MEO9249332.1"/>
    </source>
</evidence>
<gene>
    <name evidence="20" type="primary">merA</name>
    <name evidence="20" type="ORF">ABDK96_16770</name>
</gene>
<organism evidence="20 21">
    <name type="scientific">Citricoccus nitrophenolicus</name>
    <dbReference type="NCBI Taxonomy" id="863575"/>
    <lineage>
        <taxon>Bacteria</taxon>
        <taxon>Bacillati</taxon>
        <taxon>Actinomycetota</taxon>
        <taxon>Actinomycetes</taxon>
        <taxon>Micrococcales</taxon>
        <taxon>Micrococcaceae</taxon>
        <taxon>Citricoccus</taxon>
    </lineage>
</organism>
<dbReference type="InterPro" id="IPR001100">
    <property type="entry name" value="Pyr_nuc-diS_OxRdtase"/>
</dbReference>
<accession>A0ABV0IMD6</accession>
<keyword evidence="10" id="KW-0521">NADP</keyword>
<dbReference type="PIRSF" id="PIRSF000350">
    <property type="entry name" value="Mercury_reductase_MerA"/>
    <property type="match status" value="1"/>
</dbReference>
<dbReference type="PANTHER" id="PTHR43014">
    <property type="entry name" value="MERCURIC REDUCTASE"/>
    <property type="match status" value="1"/>
</dbReference>
<comment type="similarity">
    <text evidence="2 17">Belongs to the class-I pyridine nucleotide-disulfide oxidoreductase family.</text>
</comment>
<dbReference type="SUPFAM" id="SSF55424">
    <property type="entry name" value="FAD/NAD-linked reductases, dimerisation (C-terminal) domain"/>
    <property type="match status" value="1"/>
</dbReference>
<evidence type="ECO:0000256" key="14">
    <source>
        <dbReference type="ARBA" id="ARBA00023284"/>
    </source>
</evidence>
<evidence type="ECO:0000313" key="21">
    <source>
        <dbReference type="Proteomes" id="UP001484097"/>
    </source>
</evidence>
<evidence type="ECO:0000256" key="1">
    <source>
        <dbReference type="ARBA" id="ARBA00001974"/>
    </source>
</evidence>
<comment type="cofactor">
    <cofactor evidence="1">
        <name>FAD</name>
        <dbReference type="ChEBI" id="CHEBI:57692"/>
    </cofactor>
</comment>
<feature type="domain" description="Pyridine nucleotide-disulphide oxidoreductase dimerisation" evidence="18">
    <location>
        <begin position="342"/>
        <end position="447"/>
    </location>
</feature>
<dbReference type="EMBL" id="JBDXMX010000016">
    <property type="protein sequence ID" value="MEO9249332.1"/>
    <property type="molecule type" value="Genomic_DNA"/>
</dbReference>
<feature type="domain" description="FAD/NAD(P)-binding" evidence="19">
    <location>
        <begin position="7"/>
        <end position="317"/>
    </location>
</feature>
<dbReference type="EC" id="1.16.1.1" evidence="4"/>
<evidence type="ECO:0000256" key="4">
    <source>
        <dbReference type="ARBA" id="ARBA00012661"/>
    </source>
</evidence>
<dbReference type="Gene3D" id="3.50.50.60">
    <property type="entry name" value="FAD/NAD(P)-binding domain"/>
    <property type="match status" value="2"/>
</dbReference>
<dbReference type="GO" id="GO:0016152">
    <property type="term" value="F:mercury (II) reductase (NADP+) activity"/>
    <property type="evidence" value="ECO:0007669"/>
    <property type="project" value="UniProtKB-EC"/>
</dbReference>
<dbReference type="Pfam" id="PF02852">
    <property type="entry name" value="Pyr_redox_dim"/>
    <property type="match status" value="1"/>
</dbReference>